<dbReference type="AlphaFoldDB" id="A0A1B2F098"/>
<name>A0A1B2F098_PSEPU</name>
<organism evidence="1">
    <name type="scientific">Pseudomonas putida</name>
    <name type="common">Arthrobacter siderocapsulatus</name>
    <dbReference type="NCBI Taxonomy" id="303"/>
    <lineage>
        <taxon>Bacteria</taxon>
        <taxon>Pseudomonadati</taxon>
        <taxon>Pseudomonadota</taxon>
        <taxon>Gammaproteobacteria</taxon>
        <taxon>Pseudomonadales</taxon>
        <taxon>Pseudomonadaceae</taxon>
        <taxon>Pseudomonas</taxon>
    </lineage>
</organism>
<dbReference type="EMBL" id="CP016634">
    <property type="protein sequence ID" value="ANY85624.1"/>
    <property type="molecule type" value="Genomic_DNA"/>
</dbReference>
<protein>
    <submittedName>
        <fullName evidence="1">Uncharacterized protein</fullName>
    </submittedName>
</protein>
<dbReference type="Proteomes" id="UP000515680">
    <property type="component" value="Chromosome"/>
</dbReference>
<reference evidence="1" key="1">
    <citation type="submission" date="2016-07" db="EMBL/GenBank/DDBJ databases">
        <title>New class B carbapenemase carried by novel plasmid in Pseudomonas putida enviromental strain in eastern Amazonia.</title>
        <authorList>
            <person name="Souza C.O."/>
            <person name="Lima K.V."/>
            <person name="Brasiliense D.M."/>
            <person name="Perez-Chaparro P.J."/>
            <person name="Mamizuka E.M."/>
            <person name="Lima M.O."/>
            <person name="Lima L.N."/>
            <person name="McCulloch J.A."/>
        </authorList>
    </citation>
    <scope>NUCLEOTIDE SEQUENCE [LARGE SCALE GENOMIC DNA]</scope>
    <source>
        <strain evidence="1">IEC33019</strain>
    </source>
</reference>
<proteinExistence type="predicted"/>
<reference evidence="2 3" key="2">
    <citation type="submission" date="2019-12" db="EMBL/GenBank/DDBJ databases">
        <title>complete genome sequences of Pseudomonas putida str. WP8-W18-CRE-01 isolated from wastewater treatment plant effluent.</title>
        <authorList>
            <person name="Sekizuka T."/>
            <person name="Itokawa K."/>
            <person name="Yatsu K."/>
            <person name="Inamine Y."/>
            <person name="Kuroda M."/>
        </authorList>
    </citation>
    <scope>NUCLEOTIDE SEQUENCE [LARGE SCALE GENOMIC DNA]</scope>
    <source>
        <strain evidence="2 3">WP8-W18-CRE-01</strain>
    </source>
</reference>
<evidence type="ECO:0000313" key="1">
    <source>
        <dbReference type="EMBL" id="ANY85624.1"/>
    </source>
</evidence>
<accession>A0A1B2F098</accession>
<evidence type="ECO:0000313" key="2">
    <source>
        <dbReference type="EMBL" id="BBT37669.1"/>
    </source>
</evidence>
<evidence type="ECO:0000313" key="3">
    <source>
        <dbReference type="Proteomes" id="UP000515680"/>
    </source>
</evidence>
<dbReference type="EMBL" id="AP022227">
    <property type="protein sequence ID" value="BBT37669.1"/>
    <property type="molecule type" value="Genomic_DNA"/>
</dbReference>
<sequence length="59" mass="6596">MFVSRLSIMMALNTRESRVVSGCDSFNSLANQSEPAFWVIATVLRFLSKWLQAAKDGTL</sequence>
<gene>
    <name evidence="1" type="ORF">IEC33019_0010</name>
    <name evidence="2" type="ORF">WP8W18C01_00100</name>
</gene>